<sequence>MLNHEYLSQINLVLLILVEQYCYHPEWSAKIRCQIANVFIDSLYQESSIDEQPTLVSLFEMLNDIPVEGEEGEVLTLADVIACRLEELQAMDSFHDLFRDLELLFYSVDNGAVENGELIPLVSESGGATQQSLTIPTRTAFPRRIVDDIADNKS</sequence>
<name>A0ACC1HT15_9FUNG</name>
<comment type="caution">
    <text evidence="1">The sequence shown here is derived from an EMBL/GenBank/DDBJ whole genome shotgun (WGS) entry which is preliminary data.</text>
</comment>
<evidence type="ECO:0000313" key="1">
    <source>
        <dbReference type="EMBL" id="KAJ1678248.1"/>
    </source>
</evidence>
<keyword evidence="2" id="KW-1185">Reference proteome</keyword>
<accession>A0ACC1HT15</accession>
<evidence type="ECO:0000313" key="2">
    <source>
        <dbReference type="Proteomes" id="UP001145114"/>
    </source>
</evidence>
<dbReference type="Proteomes" id="UP001145114">
    <property type="component" value="Unassembled WGS sequence"/>
</dbReference>
<dbReference type="EMBL" id="JAMZIH010001370">
    <property type="protein sequence ID" value="KAJ1678248.1"/>
    <property type="molecule type" value="Genomic_DNA"/>
</dbReference>
<proteinExistence type="predicted"/>
<protein>
    <submittedName>
        <fullName evidence="1">Uncharacterized protein</fullName>
    </submittedName>
</protein>
<gene>
    <name evidence="1" type="ORF">EV182_004458</name>
</gene>
<organism evidence="1 2">
    <name type="scientific">Spiromyces aspiralis</name>
    <dbReference type="NCBI Taxonomy" id="68401"/>
    <lineage>
        <taxon>Eukaryota</taxon>
        <taxon>Fungi</taxon>
        <taxon>Fungi incertae sedis</taxon>
        <taxon>Zoopagomycota</taxon>
        <taxon>Kickxellomycotina</taxon>
        <taxon>Kickxellomycetes</taxon>
        <taxon>Kickxellales</taxon>
        <taxon>Kickxellaceae</taxon>
        <taxon>Spiromyces</taxon>
    </lineage>
</organism>
<reference evidence="1" key="1">
    <citation type="submission" date="2022-06" db="EMBL/GenBank/DDBJ databases">
        <title>Phylogenomic reconstructions and comparative analyses of Kickxellomycotina fungi.</title>
        <authorList>
            <person name="Reynolds N.K."/>
            <person name="Stajich J.E."/>
            <person name="Barry K."/>
            <person name="Grigoriev I.V."/>
            <person name="Crous P."/>
            <person name="Smith M.E."/>
        </authorList>
    </citation>
    <scope>NUCLEOTIDE SEQUENCE</scope>
    <source>
        <strain evidence="1">RSA 2271</strain>
    </source>
</reference>